<feature type="region of interest" description="Disordered" evidence="1">
    <location>
        <begin position="22"/>
        <end position="44"/>
    </location>
</feature>
<keyword evidence="3" id="KW-1185">Reference proteome</keyword>
<name>A0A0K6HQ69_9HYPH</name>
<proteinExistence type="predicted"/>
<protein>
    <submittedName>
        <fullName evidence="2">Uncharacterized protein</fullName>
    </submittedName>
</protein>
<accession>A0A0K6HQ69</accession>
<dbReference type="AlphaFoldDB" id="A0A0K6HQ69"/>
<gene>
    <name evidence="2" type="ORF">Ga0061067_102197</name>
</gene>
<evidence type="ECO:0000256" key="1">
    <source>
        <dbReference type="SAM" id="MobiDB-lite"/>
    </source>
</evidence>
<organism evidence="2 3">
    <name type="scientific">Pannonibacter indicus</name>
    <dbReference type="NCBI Taxonomy" id="466044"/>
    <lineage>
        <taxon>Bacteria</taxon>
        <taxon>Pseudomonadati</taxon>
        <taxon>Pseudomonadota</taxon>
        <taxon>Alphaproteobacteria</taxon>
        <taxon>Hyphomicrobiales</taxon>
        <taxon>Stappiaceae</taxon>
        <taxon>Pannonibacter</taxon>
    </lineage>
</organism>
<evidence type="ECO:0000313" key="2">
    <source>
        <dbReference type="EMBL" id="CUA92948.1"/>
    </source>
</evidence>
<evidence type="ECO:0000313" key="3">
    <source>
        <dbReference type="Proteomes" id="UP000183900"/>
    </source>
</evidence>
<dbReference type="Proteomes" id="UP000183900">
    <property type="component" value="Unassembled WGS sequence"/>
</dbReference>
<reference evidence="3" key="1">
    <citation type="submission" date="2015-08" db="EMBL/GenBank/DDBJ databases">
        <authorList>
            <person name="Varghese N."/>
        </authorList>
    </citation>
    <scope>NUCLEOTIDE SEQUENCE [LARGE SCALE GENOMIC DNA]</scope>
    <source>
        <strain evidence="3">DSM 23407</strain>
    </source>
</reference>
<sequence length="44" mass="5256">MAVVLFKELSYNVHMNDICRSYEHNKKRRDKHGPLQESTSFRCS</sequence>
<dbReference type="EMBL" id="CYHE01000002">
    <property type="protein sequence ID" value="CUA92948.1"/>
    <property type="molecule type" value="Genomic_DNA"/>
</dbReference>